<feature type="binding site" description="covalent" evidence="6">
    <location>
        <position position="73"/>
    </location>
    <ligand>
        <name>heme c</name>
        <dbReference type="ChEBI" id="CHEBI:61717"/>
    </ligand>
</feature>
<keyword evidence="12" id="KW-1185">Reference proteome</keyword>
<reference evidence="11 12" key="1">
    <citation type="submission" date="2019-07" db="EMBL/GenBank/DDBJ databases">
        <title>Whole genome shotgun sequence of Oceanobacillus sojae NBRC 105379.</title>
        <authorList>
            <person name="Hosoyama A."/>
            <person name="Uohara A."/>
            <person name="Ohji S."/>
            <person name="Ichikawa N."/>
        </authorList>
    </citation>
    <scope>NUCLEOTIDE SEQUENCE [LARGE SCALE GENOMIC DNA]</scope>
    <source>
        <strain evidence="11 12">NBRC 105379</strain>
    </source>
</reference>
<keyword evidence="1" id="KW-0813">Transport</keyword>
<comment type="PTM">
    <text evidence="6">Binds 1 heme c group covalently per subunit.</text>
</comment>
<evidence type="ECO:0000256" key="7">
    <source>
        <dbReference type="PIRSR" id="PIRSR000025-2"/>
    </source>
</evidence>
<feature type="compositionally biased region" description="Acidic residues" evidence="8">
    <location>
        <begin position="39"/>
        <end position="54"/>
    </location>
</feature>
<dbReference type="STRING" id="582851.GCA_900162665_00539"/>
<proteinExistence type="predicted"/>
<evidence type="ECO:0000256" key="9">
    <source>
        <dbReference type="SAM" id="Phobius"/>
    </source>
</evidence>
<dbReference type="GO" id="GO:0020037">
    <property type="term" value="F:heme binding"/>
    <property type="evidence" value="ECO:0007669"/>
    <property type="project" value="InterPro"/>
</dbReference>
<dbReference type="PIRSF" id="PIRSF000025">
    <property type="entry name" value="Cytc_Bsub_c550"/>
    <property type="match status" value="1"/>
</dbReference>
<evidence type="ECO:0000313" key="11">
    <source>
        <dbReference type="EMBL" id="GEN86356.1"/>
    </source>
</evidence>
<keyword evidence="4" id="KW-0249">Electron transport</keyword>
<evidence type="ECO:0000259" key="10">
    <source>
        <dbReference type="PROSITE" id="PS51007"/>
    </source>
</evidence>
<dbReference type="PANTHER" id="PTHR37823">
    <property type="entry name" value="CYTOCHROME C-553-LIKE"/>
    <property type="match status" value="1"/>
</dbReference>
<feature type="binding site" description="axial binding residue" evidence="7">
    <location>
        <position position="74"/>
    </location>
    <ligand>
        <name>heme c</name>
        <dbReference type="ChEBI" id="CHEBI:61717"/>
    </ligand>
    <ligandPart>
        <name>Fe</name>
        <dbReference type="ChEBI" id="CHEBI:18248"/>
    </ligandPart>
</feature>
<organism evidence="11 12">
    <name type="scientific">Oceanobacillus sojae</name>
    <dbReference type="NCBI Taxonomy" id="582851"/>
    <lineage>
        <taxon>Bacteria</taxon>
        <taxon>Bacillati</taxon>
        <taxon>Bacillota</taxon>
        <taxon>Bacilli</taxon>
        <taxon>Bacillales</taxon>
        <taxon>Bacillaceae</taxon>
        <taxon>Oceanobacillus</taxon>
    </lineage>
</organism>
<feature type="region of interest" description="Disordered" evidence="8">
    <location>
        <begin position="37"/>
        <end position="88"/>
    </location>
</feature>
<dbReference type="RefSeq" id="WP_147209427.1">
    <property type="nucleotide sequence ID" value="NZ_BJYM01000004.1"/>
</dbReference>
<dbReference type="EMBL" id="BJYM01000004">
    <property type="protein sequence ID" value="GEN86356.1"/>
    <property type="molecule type" value="Genomic_DNA"/>
</dbReference>
<keyword evidence="2 6" id="KW-0349">Heme</keyword>
<gene>
    <name evidence="11" type="ORF">OSO01_10950</name>
</gene>
<feature type="domain" description="Cytochrome c" evidence="10">
    <location>
        <begin position="57"/>
        <end position="132"/>
    </location>
</feature>
<dbReference type="SUPFAM" id="SSF46626">
    <property type="entry name" value="Cytochrome c"/>
    <property type="match status" value="1"/>
</dbReference>
<keyword evidence="3 7" id="KW-0479">Metal-binding</keyword>
<evidence type="ECO:0000256" key="5">
    <source>
        <dbReference type="ARBA" id="ARBA00023004"/>
    </source>
</evidence>
<evidence type="ECO:0000256" key="2">
    <source>
        <dbReference type="ARBA" id="ARBA00022617"/>
    </source>
</evidence>
<dbReference type="AlphaFoldDB" id="A0A511ZFX0"/>
<feature type="binding site" description="axial binding residue" evidence="7">
    <location>
        <position position="110"/>
    </location>
    <ligand>
        <name>heme c</name>
        <dbReference type="ChEBI" id="CHEBI:61717"/>
    </ligand>
    <ligandPart>
        <name>Fe</name>
        <dbReference type="ChEBI" id="CHEBI:18248"/>
    </ligandPart>
</feature>
<feature type="transmembrane region" description="Helical" evidence="9">
    <location>
        <begin position="6"/>
        <end position="28"/>
    </location>
</feature>
<dbReference type="InterPro" id="IPR009056">
    <property type="entry name" value="Cyt_c-like_dom"/>
</dbReference>
<evidence type="ECO:0000256" key="1">
    <source>
        <dbReference type="ARBA" id="ARBA00022448"/>
    </source>
</evidence>
<dbReference type="GO" id="GO:0009055">
    <property type="term" value="F:electron transfer activity"/>
    <property type="evidence" value="ECO:0007669"/>
    <property type="project" value="InterPro"/>
</dbReference>
<keyword evidence="9" id="KW-0812">Transmembrane</keyword>
<dbReference type="PROSITE" id="PS51007">
    <property type="entry name" value="CYTC"/>
    <property type="match status" value="1"/>
</dbReference>
<keyword evidence="9" id="KW-0472">Membrane</keyword>
<dbReference type="PANTHER" id="PTHR37823:SF4">
    <property type="entry name" value="MENAQUINOL-CYTOCHROME C REDUCTASE CYTOCHROME B_C SUBUNIT"/>
    <property type="match status" value="1"/>
</dbReference>
<name>A0A511ZFX0_9BACI</name>
<dbReference type="OrthoDB" id="7933886at2"/>
<accession>A0A511ZFX0</accession>
<dbReference type="InterPro" id="IPR036909">
    <property type="entry name" value="Cyt_c-like_dom_sf"/>
</dbReference>
<comment type="caution">
    <text evidence="11">The sequence shown here is derived from an EMBL/GenBank/DDBJ whole genome shotgun (WGS) entry which is preliminary data.</text>
</comment>
<protein>
    <recommendedName>
        <fullName evidence="10">Cytochrome c domain-containing protein</fullName>
    </recommendedName>
</protein>
<dbReference type="InterPro" id="IPR012218">
    <property type="entry name" value="Cyt_c_BACSU-c550-type"/>
</dbReference>
<evidence type="ECO:0000256" key="3">
    <source>
        <dbReference type="ARBA" id="ARBA00022723"/>
    </source>
</evidence>
<sequence>MKKNPVIPYAIIAGLGLIAVIIISVIGIDQRQAIQNAEENGEEATEQTEGEEGGESTSADAGEEVFQTNCSSCHGQDLASGPAPDLTEIGSKYSQEEIAEIVENGTDAGMPAFPQLQGDDLDALTEWLSEHQ</sequence>
<dbReference type="Pfam" id="PF13442">
    <property type="entry name" value="Cytochrome_CBB3"/>
    <property type="match status" value="1"/>
</dbReference>
<dbReference type="Gene3D" id="1.10.760.10">
    <property type="entry name" value="Cytochrome c-like domain"/>
    <property type="match status" value="1"/>
</dbReference>
<keyword evidence="9" id="KW-1133">Transmembrane helix</keyword>
<keyword evidence="5 7" id="KW-0408">Iron</keyword>
<dbReference type="InterPro" id="IPR051811">
    <property type="entry name" value="Cytochrome_c550/c551-like"/>
</dbReference>
<dbReference type="GO" id="GO:0016020">
    <property type="term" value="C:membrane"/>
    <property type="evidence" value="ECO:0007669"/>
    <property type="project" value="InterPro"/>
</dbReference>
<evidence type="ECO:0000256" key="8">
    <source>
        <dbReference type="SAM" id="MobiDB-lite"/>
    </source>
</evidence>
<dbReference type="GO" id="GO:0005506">
    <property type="term" value="F:iron ion binding"/>
    <property type="evidence" value="ECO:0007669"/>
    <property type="project" value="InterPro"/>
</dbReference>
<evidence type="ECO:0000313" key="12">
    <source>
        <dbReference type="Proteomes" id="UP000321558"/>
    </source>
</evidence>
<dbReference type="Proteomes" id="UP000321558">
    <property type="component" value="Unassembled WGS sequence"/>
</dbReference>
<evidence type="ECO:0000256" key="4">
    <source>
        <dbReference type="ARBA" id="ARBA00022982"/>
    </source>
</evidence>
<evidence type="ECO:0000256" key="6">
    <source>
        <dbReference type="PIRSR" id="PIRSR000025-1"/>
    </source>
</evidence>
<feature type="binding site" description="covalent" evidence="6">
    <location>
        <position position="70"/>
    </location>
    <ligand>
        <name>heme c</name>
        <dbReference type="ChEBI" id="CHEBI:61717"/>
    </ligand>
</feature>